<proteinExistence type="predicted"/>
<reference key="2">
    <citation type="submission" date="2011-10" db="EMBL/GenBank/DDBJ databases">
        <title>The genome and transcriptome sequence of Clonorchis sinensis provide insights into the carcinogenic liver fluke.</title>
        <authorList>
            <person name="Wang X."/>
            <person name="Huang Y."/>
            <person name="Chen W."/>
            <person name="Liu H."/>
            <person name="Guo L."/>
            <person name="Chen Y."/>
            <person name="Luo F."/>
            <person name="Zhou W."/>
            <person name="Sun J."/>
            <person name="Mao Q."/>
            <person name="Liang P."/>
            <person name="Zhou C."/>
            <person name="Tian Y."/>
            <person name="Men J."/>
            <person name="Lv X."/>
            <person name="Huang L."/>
            <person name="Zhou J."/>
            <person name="Hu Y."/>
            <person name="Li R."/>
            <person name="Zhang F."/>
            <person name="Lei H."/>
            <person name="Li X."/>
            <person name="Hu X."/>
            <person name="Liang C."/>
            <person name="Xu J."/>
            <person name="Wu Z."/>
            <person name="Yu X."/>
        </authorList>
    </citation>
    <scope>NUCLEOTIDE SEQUENCE</scope>
    <source>
        <strain>Henan</strain>
    </source>
</reference>
<dbReference type="Proteomes" id="UP000008909">
    <property type="component" value="Unassembled WGS sequence"/>
</dbReference>
<reference evidence="5" key="1">
    <citation type="journal article" date="2011" name="Genome Biol.">
        <title>The draft genome of the carcinogenic human liver fluke Clonorchis sinensis.</title>
        <authorList>
            <person name="Wang X."/>
            <person name="Chen W."/>
            <person name="Huang Y."/>
            <person name="Sun J."/>
            <person name="Men J."/>
            <person name="Liu H."/>
            <person name="Luo F."/>
            <person name="Guo L."/>
            <person name="Lv X."/>
            <person name="Deng C."/>
            <person name="Zhou C."/>
            <person name="Fan Y."/>
            <person name="Li X."/>
            <person name="Huang L."/>
            <person name="Hu Y."/>
            <person name="Liang C."/>
            <person name="Hu X."/>
            <person name="Xu J."/>
            <person name="Yu X."/>
        </authorList>
    </citation>
    <scope>NUCLEOTIDE SEQUENCE [LARGE SCALE GENOMIC DNA]</scope>
    <source>
        <strain evidence="5">Henan</strain>
    </source>
</reference>
<dbReference type="InterPro" id="IPR002048">
    <property type="entry name" value="EF_hand_dom"/>
</dbReference>
<feature type="domain" description="EF-hand" evidence="4">
    <location>
        <begin position="186"/>
        <end position="221"/>
    </location>
</feature>
<sequence>MCYECICLFKHLAIEVSNICIRANGIETVRILVQYGDHSPRAGKCWVALILLYRLRSGQGRNDLSFPYSAPSQLLVNHYLGWDTLNRVTIGKTESVVLGNFNTAKVDVGEPPNYVRDVFDLFDFWDGQDGLIDAVKVGDLLRCCGLNPTNSLTVKHGATLKKGEKQYRFDQFLPCYEAILKANEAGKFSDYVAVFKSFDREGQGFITAAEMRNVLTGYGEPLDDKQVDTLVKLIDLHEDFDGNIKYEASAHLAACSKNQSTQLFLHGSDVIFDIKFAPAFGFQEPVQNLRVKADRESHVSLMPVFDIDGPVTGNLRSYELKAGREHKSCILARIQVLDVDSMGIPRCLLTVLVRFLKITPEFPESTETLKLHQNFNMEAGKQPGQSITQSIQQTAMNVHHTIDYNGRSGISQKHGRC</sequence>
<evidence type="ECO:0000256" key="1">
    <source>
        <dbReference type="ARBA" id="ARBA00022737"/>
    </source>
</evidence>
<dbReference type="PROSITE" id="PS50222">
    <property type="entry name" value="EF_HAND_2"/>
    <property type="match status" value="1"/>
</dbReference>
<dbReference type="Gene3D" id="1.10.238.10">
    <property type="entry name" value="EF-hand"/>
    <property type="match status" value="2"/>
</dbReference>
<keyword evidence="6" id="KW-1185">Reference proteome</keyword>
<accession>G7YQQ2</accession>
<keyword evidence="1" id="KW-0677">Repeat</keyword>
<evidence type="ECO:0000256" key="2">
    <source>
        <dbReference type="ARBA" id="ARBA00023123"/>
    </source>
</evidence>
<dbReference type="PANTHER" id="PTHR23048:SF33">
    <property type="entry name" value="MYOSIN LIGHT CHAIN ALKALI"/>
    <property type="match status" value="1"/>
</dbReference>
<organism evidence="5 6">
    <name type="scientific">Clonorchis sinensis</name>
    <name type="common">Chinese liver fluke</name>
    <dbReference type="NCBI Taxonomy" id="79923"/>
    <lineage>
        <taxon>Eukaryota</taxon>
        <taxon>Metazoa</taxon>
        <taxon>Spiralia</taxon>
        <taxon>Lophotrochozoa</taxon>
        <taxon>Platyhelminthes</taxon>
        <taxon>Trematoda</taxon>
        <taxon>Digenea</taxon>
        <taxon>Opisthorchiida</taxon>
        <taxon>Opisthorchiata</taxon>
        <taxon>Opisthorchiidae</taxon>
        <taxon>Clonorchis</taxon>
    </lineage>
</organism>
<gene>
    <name evidence="5" type="ORF">CLF_107523</name>
</gene>
<evidence type="ECO:0000256" key="3">
    <source>
        <dbReference type="ARBA" id="ARBA00023175"/>
    </source>
</evidence>
<dbReference type="FunFam" id="1.10.238.10:FF:000003">
    <property type="entry name" value="Calmodulin A"/>
    <property type="match status" value="1"/>
</dbReference>
<evidence type="ECO:0000313" key="6">
    <source>
        <dbReference type="Proteomes" id="UP000008909"/>
    </source>
</evidence>
<keyword evidence="3" id="KW-0505">Motor protein</keyword>
<dbReference type="PANTHER" id="PTHR23048">
    <property type="entry name" value="MYOSIN LIGHT CHAIN 1, 3"/>
    <property type="match status" value="1"/>
</dbReference>
<dbReference type="CDD" id="cd00051">
    <property type="entry name" value="EFh"/>
    <property type="match status" value="1"/>
</dbReference>
<dbReference type="AlphaFoldDB" id="G7YQQ2"/>
<dbReference type="GO" id="GO:0005859">
    <property type="term" value="C:muscle myosin complex"/>
    <property type="evidence" value="ECO:0007669"/>
    <property type="project" value="TreeGrafter"/>
</dbReference>
<dbReference type="EMBL" id="DF143989">
    <property type="protein sequence ID" value="GAA55282.1"/>
    <property type="molecule type" value="Genomic_DNA"/>
</dbReference>
<dbReference type="SUPFAM" id="SSF47473">
    <property type="entry name" value="EF-hand"/>
    <property type="match status" value="1"/>
</dbReference>
<dbReference type="GO" id="GO:0005509">
    <property type="term" value="F:calcium ion binding"/>
    <property type="evidence" value="ECO:0007669"/>
    <property type="project" value="InterPro"/>
</dbReference>
<name>G7YQQ2_CLOSI</name>
<protein>
    <submittedName>
        <fullName evidence="5">Myosin essential light chain striated adductor muscle</fullName>
    </submittedName>
</protein>
<evidence type="ECO:0000313" key="5">
    <source>
        <dbReference type="EMBL" id="GAA55282.1"/>
    </source>
</evidence>
<evidence type="ECO:0000259" key="4">
    <source>
        <dbReference type="PROSITE" id="PS50222"/>
    </source>
</evidence>
<keyword evidence="2" id="KW-0518">Myosin</keyword>
<dbReference type="InterPro" id="IPR050230">
    <property type="entry name" value="CALM/Myosin/TropC-like"/>
</dbReference>
<dbReference type="Pfam" id="PF13499">
    <property type="entry name" value="EF-hand_7"/>
    <property type="match status" value="1"/>
</dbReference>
<dbReference type="InterPro" id="IPR011992">
    <property type="entry name" value="EF-hand-dom_pair"/>
</dbReference>